<dbReference type="Proteomes" id="UP001412239">
    <property type="component" value="Unassembled WGS sequence"/>
</dbReference>
<feature type="compositionally biased region" description="Basic and acidic residues" evidence="1">
    <location>
        <begin position="150"/>
        <end position="162"/>
    </location>
</feature>
<accession>A0A292PNG3</accession>
<dbReference type="EMBL" id="LN891095">
    <property type="protein sequence ID" value="CUS09192.1"/>
    <property type="molecule type" value="Genomic_DNA"/>
</dbReference>
<evidence type="ECO:0000256" key="1">
    <source>
        <dbReference type="SAM" id="MobiDB-lite"/>
    </source>
</evidence>
<sequence length="199" mass="22295">MANLEVIHTNDPWKLNLLTQERRTIIAEETVSQSSRVPMNTSMMGTTASLLPLRGIKGKLADPNSSYTHYKQVNVNNRSGSEAIPPIAEQGAFRELHPFDRPMGQSTLSTCSLEVLYSASAVRINYYIQLYALGDREEYIVTPPSPGSEKVPEQEETKDIPSRRPSKARNTVKGILTAKEARLAIERSRRNNSFQPRIP</sequence>
<dbReference type="AlphaFoldDB" id="A0A292PNG3"/>
<gene>
    <name evidence="2" type="ORF">GSTUAT00006754001</name>
</gene>
<keyword evidence="3" id="KW-1185">Reference proteome</keyword>
<feature type="region of interest" description="Disordered" evidence="1">
    <location>
        <begin position="142"/>
        <end position="173"/>
    </location>
</feature>
<organism evidence="2 3">
    <name type="scientific">Tuber aestivum</name>
    <name type="common">summer truffle</name>
    <dbReference type="NCBI Taxonomy" id="59557"/>
    <lineage>
        <taxon>Eukaryota</taxon>
        <taxon>Fungi</taxon>
        <taxon>Dikarya</taxon>
        <taxon>Ascomycota</taxon>
        <taxon>Pezizomycotina</taxon>
        <taxon>Pezizomycetes</taxon>
        <taxon>Pezizales</taxon>
        <taxon>Tuberaceae</taxon>
        <taxon>Tuber</taxon>
    </lineage>
</organism>
<protein>
    <submittedName>
        <fullName evidence="2">Uncharacterized protein</fullName>
    </submittedName>
</protein>
<evidence type="ECO:0000313" key="2">
    <source>
        <dbReference type="EMBL" id="CUS09192.1"/>
    </source>
</evidence>
<reference evidence="2" key="1">
    <citation type="submission" date="2015-10" db="EMBL/GenBank/DDBJ databases">
        <authorList>
            <person name="Regsiter A."/>
            <person name="william w."/>
        </authorList>
    </citation>
    <scope>NUCLEOTIDE SEQUENCE</scope>
    <source>
        <strain evidence="2">Montdore</strain>
    </source>
</reference>
<proteinExistence type="predicted"/>
<name>A0A292PNG3_9PEZI</name>
<evidence type="ECO:0000313" key="3">
    <source>
        <dbReference type="Proteomes" id="UP001412239"/>
    </source>
</evidence>